<dbReference type="Proteomes" id="UP000585474">
    <property type="component" value="Unassembled WGS sequence"/>
</dbReference>
<organism evidence="1 2">
    <name type="scientific">Actinidia rufa</name>
    <dbReference type="NCBI Taxonomy" id="165716"/>
    <lineage>
        <taxon>Eukaryota</taxon>
        <taxon>Viridiplantae</taxon>
        <taxon>Streptophyta</taxon>
        <taxon>Embryophyta</taxon>
        <taxon>Tracheophyta</taxon>
        <taxon>Spermatophyta</taxon>
        <taxon>Magnoliopsida</taxon>
        <taxon>eudicotyledons</taxon>
        <taxon>Gunneridae</taxon>
        <taxon>Pentapetalae</taxon>
        <taxon>asterids</taxon>
        <taxon>Ericales</taxon>
        <taxon>Actinidiaceae</taxon>
        <taxon>Actinidia</taxon>
    </lineage>
</organism>
<evidence type="ECO:0000313" key="2">
    <source>
        <dbReference type="Proteomes" id="UP000585474"/>
    </source>
</evidence>
<name>A0A7J0GEU2_9ERIC</name>
<reference evidence="1 2" key="1">
    <citation type="submission" date="2019-07" db="EMBL/GenBank/DDBJ databases">
        <title>De Novo Assembly of kiwifruit Actinidia rufa.</title>
        <authorList>
            <person name="Sugita-Konishi S."/>
            <person name="Sato K."/>
            <person name="Mori E."/>
            <person name="Abe Y."/>
            <person name="Kisaki G."/>
            <person name="Hamano K."/>
            <person name="Suezawa K."/>
            <person name="Otani M."/>
            <person name="Fukuda T."/>
            <person name="Manabe T."/>
            <person name="Gomi K."/>
            <person name="Tabuchi M."/>
            <person name="Akimitsu K."/>
            <person name="Kataoka I."/>
        </authorList>
    </citation>
    <scope>NUCLEOTIDE SEQUENCE [LARGE SCALE GENOMIC DNA]</scope>
    <source>
        <strain evidence="2">cv. Fuchu</strain>
    </source>
</reference>
<keyword evidence="2" id="KW-1185">Reference proteome</keyword>
<comment type="caution">
    <text evidence="1">The sequence shown here is derived from an EMBL/GenBank/DDBJ whole genome shotgun (WGS) entry which is preliminary data.</text>
</comment>
<gene>
    <name evidence="1" type="ORF">Acr_20g0011350</name>
</gene>
<proteinExistence type="predicted"/>
<dbReference type="AlphaFoldDB" id="A0A7J0GEU2"/>
<protein>
    <submittedName>
        <fullName evidence="1">Uncharacterized protein</fullName>
    </submittedName>
</protein>
<dbReference type="EMBL" id="BJWL01000020">
    <property type="protein sequence ID" value="GFZ09327.1"/>
    <property type="molecule type" value="Genomic_DNA"/>
</dbReference>
<sequence>MAATAAAGPGNQGCRWRPMQAIAVKAQRTVAAAGSNVESATAATPRVSTLNFKVRIEVDACCKLQIKVAIKKLGLQSLIRVTVDFRAFGFDLTKLPPDFVKIMFERLDLSVTGLGNGQSSLVSKE</sequence>
<evidence type="ECO:0000313" key="1">
    <source>
        <dbReference type="EMBL" id="GFZ09327.1"/>
    </source>
</evidence>
<accession>A0A7J0GEU2</accession>